<feature type="compositionally biased region" description="Basic and acidic residues" evidence="1">
    <location>
        <begin position="182"/>
        <end position="200"/>
    </location>
</feature>
<evidence type="ECO:0000256" key="1">
    <source>
        <dbReference type="SAM" id="MobiDB-lite"/>
    </source>
</evidence>
<feature type="compositionally biased region" description="Polar residues" evidence="1">
    <location>
        <begin position="438"/>
        <end position="448"/>
    </location>
</feature>
<name>A0A2G5UJ69_9PELO</name>
<feature type="region of interest" description="Disordered" evidence="1">
    <location>
        <begin position="349"/>
        <end position="463"/>
    </location>
</feature>
<feature type="region of interest" description="Disordered" evidence="1">
    <location>
        <begin position="271"/>
        <end position="307"/>
    </location>
</feature>
<evidence type="ECO:0000313" key="2">
    <source>
        <dbReference type="EMBL" id="PIC39587.1"/>
    </source>
</evidence>
<gene>
    <name evidence="2" type="primary">Cnig_chr_III.g11225</name>
    <name evidence="2" type="ORF">B9Z55_011225</name>
</gene>
<feature type="region of interest" description="Disordered" evidence="1">
    <location>
        <begin position="1"/>
        <end position="42"/>
    </location>
</feature>
<protein>
    <submittedName>
        <fullName evidence="2">Uncharacterized protein</fullName>
    </submittedName>
</protein>
<evidence type="ECO:0000313" key="3">
    <source>
        <dbReference type="Proteomes" id="UP000230233"/>
    </source>
</evidence>
<feature type="compositionally biased region" description="Basic and acidic residues" evidence="1">
    <location>
        <begin position="353"/>
        <end position="363"/>
    </location>
</feature>
<reference evidence="3" key="1">
    <citation type="submission" date="2017-10" db="EMBL/GenBank/DDBJ databases">
        <title>Rapid genome shrinkage in a self-fertile nematode reveals novel sperm competition proteins.</title>
        <authorList>
            <person name="Yin D."/>
            <person name="Schwarz E.M."/>
            <person name="Thomas C.G."/>
            <person name="Felde R.L."/>
            <person name="Korf I.F."/>
            <person name="Cutter A.D."/>
            <person name="Schartner C.M."/>
            <person name="Ralston E.J."/>
            <person name="Meyer B.J."/>
            <person name="Haag E.S."/>
        </authorList>
    </citation>
    <scope>NUCLEOTIDE SEQUENCE [LARGE SCALE GENOMIC DNA]</scope>
    <source>
        <strain evidence="3">JU1422</strain>
    </source>
</reference>
<accession>A0A2G5UJ69</accession>
<keyword evidence="3" id="KW-1185">Reference proteome</keyword>
<feature type="region of interest" description="Disordered" evidence="1">
    <location>
        <begin position="101"/>
        <end position="200"/>
    </location>
</feature>
<dbReference type="Proteomes" id="UP000230233">
    <property type="component" value="Chromosome III"/>
</dbReference>
<dbReference type="EMBL" id="PDUG01000003">
    <property type="protein sequence ID" value="PIC39587.1"/>
    <property type="molecule type" value="Genomic_DNA"/>
</dbReference>
<dbReference type="AlphaFoldDB" id="A0A2G5UJ69"/>
<comment type="caution">
    <text evidence="2">The sequence shown here is derived from an EMBL/GenBank/DDBJ whole genome shotgun (WGS) entry which is preliminary data.</text>
</comment>
<feature type="compositionally biased region" description="Polar residues" evidence="1">
    <location>
        <begin position="144"/>
        <end position="153"/>
    </location>
</feature>
<proteinExistence type="predicted"/>
<sequence>MSSMRGTSWRGGGRRYETTEGGGNRYRPYQFSPRPGQFSHQYSGHLNYSNGDWTDVAQEERSSATYIPSSTAYPFGSSYTPEGHFGGPVFRGIPVFHGDEDGRNFPYGEPRFSRRRPLLPTPQRPHASFDSSWRRRNGSEWDAHTTSSNQGLSRFNPRLRSPSPPWGPSEVQYEDVSRNPSRKPDMAEQATQEHDTALDEYGRLEVKLLKTDISDDEKINVESIPLPGETEESRFGDKILEEGQPDFRELVSPSLEHKVIIGSMIDIQYKEVSRSPSQEPAIAEQATQEHEMSSHQNDTSSPVKPMNAADNQNLEMVDQKGHEDIFGEDQKTLMNGSALRFLSIETETGNVGEDQKEDRKIIEEQVDQLKMPESPESMNPSGTAGPTLEPHGSAEPPSIESSPDTLPEWSLSSIDPFEDSDGTGWCFGMADDYEEAVGSSSDDTSEWQYSPYPGMNLEMEFTD</sequence>
<organism evidence="2 3">
    <name type="scientific">Caenorhabditis nigoni</name>
    <dbReference type="NCBI Taxonomy" id="1611254"/>
    <lineage>
        <taxon>Eukaryota</taxon>
        <taxon>Metazoa</taxon>
        <taxon>Ecdysozoa</taxon>
        <taxon>Nematoda</taxon>
        <taxon>Chromadorea</taxon>
        <taxon>Rhabditida</taxon>
        <taxon>Rhabditina</taxon>
        <taxon>Rhabditomorpha</taxon>
        <taxon>Rhabditoidea</taxon>
        <taxon>Rhabditidae</taxon>
        <taxon>Peloderinae</taxon>
        <taxon>Caenorhabditis</taxon>
    </lineage>
</organism>